<protein>
    <submittedName>
        <fullName evidence="2">Uncharacterized protein</fullName>
    </submittedName>
</protein>
<dbReference type="EMBL" id="VZPO01000005">
    <property type="protein sequence ID" value="KAB0504481.1"/>
    <property type="molecule type" value="Genomic_DNA"/>
</dbReference>
<reference evidence="2" key="2">
    <citation type="submission" date="2016-10" db="EMBL/GenBank/DDBJ databases">
        <authorList>
            <person name="de Groot N.N."/>
        </authorList>
    </citation>
    <scope>NUCLEOTIDE SEQUENCE [LARGE SCALE GENOMIC DNA]</scope>
    <source>
        <strain evidence="2">BS3782</strain>
    </source>
</reference>
<dbReference type="Proteomes" id="UP000182814">
    <property type="component" value="Chromosome I"/>
</dbReference>
<dbReference type="EMBL" id="LT629746">
    <property type="protein sequence ID" value="SDS29535.1"/>
    <property type="molecule type" value="Genomic_DNA"/>
</dbReference>
<accession>A0A1H1R1Y0</accession>
<proteinExistence type="predicted"/>
<evidence type="ECO:0000313" key="4">
    <source>
        <dbReference type="Proteomes" id="UP000434925"/>
    </source>
</evidence>
<evidence type="ECO:0000313" key="3">
    <source>
        <dbReference type="Proteomes" id="UP000182814"/>
    </source>
</evidence>
<evidence type="ECO:0000313" key="1">
    <source>
        <dbReference type="EMBL" id="KAB0504481.1"/>
    </source>
</evidence>
<sequence length="123" mass="14014">MKYKTCENCYANYDPQLNRCPDCNTSQGRLDDGIIVFNEATRKEISNLGGITWDIISIDSKQHILPCEWGVIYFHSETGRHWSYLCGIVDKVTVNQNIEVVHGNIKDYLELTSGKLIKRESGS</sequence>
<evidence type="ECO:0000313" key="2">
    <source>
        <dbReference type="EMBL" id="SDS29535.1"/>
    </source>
</evidence>
<organism evidence="2 3">
    <name type="scientific">Pseudomonas lini</name>
    <dbReference type="NCBI Taxonomy" id="163011"/>
    <lineage>
        <taxon>Bacteria</taxon>
        <taxon>Pseudomonadati</taxon>
        <taxon>Pseudomonadota</taxon>
        <taxon>Gammaproteobacteria</taxon>
        <taxon>Pseudomonadales</taxon>
        <taxon>Pseudomonadaceae</taxon>
        <taxon>Pseudomonas</taxon>
    </lineage>
</organism>
<name>A0A1H1R1Y0_9PSED</name>
<reference evidence="3" key="1">
    <citation type="submission" date="2016-10" db="EMBL/GenBank/DDBJ databases">
        <authorList>
            <person name="Varghese N."/>
            <person name="Submissions S."/>
        </authorList>
    </citation>
    <scope>NUCLEOTIDE SEQUENCE [LARGE SCALE GENOMIC DNA]</scope>
    <source>
        <strain evidence="3">BS3782</strain>
    </source>
</reference>
<reference evidence="1 4" key="3">
    <citation type="submission" date="2019-09" db="EMBL/GenBank/DDBJ databases">
        <title>Draft genome sequences of 48 bacterial type strains from the CCUG.</title>
        <authorList>
            <person name="Tunovic T."/>
            <person name="Pineiro-Iglesias B."/>
            <person name="Unosson C."/>
            <person name="Inganas E."/>
            <person name="Ohlen M."/>
            <person name="Cardew S."/>
            <person name="Jensie-Markopoulos S."/>
            <person name="Salva-Serra F."/>
            <person name="Jaen-Luchoro D."/>
            <person name="Karlsson R."/>
            <person name="Svensson-Stadler L."/>
            <person name="Chun J."/>
            <person name="Moore E."/>
        </authorList>
    </citation>
    <scope>NUCLEOTIDE SEQUENCE [LARGE SCALE GENOMIC DNA]</scope>
    <source>
        <strain evidence="1 4">CCUG 51522</strain>
    </source>
</reference>
<keyword evidence="3" id="KW-1185">Reference proteome</keyword>
<gene>
    <name evidence="1" type="ORF">F7R14_15635</name>
    <name evidence="2" type="ORF">SAMN04490191_1139</name>
</gene>
<dbReference type="Proteomes" id="UP000434925">
    <property type="component" value="Unassembled WGS sequence"/>
</dbReference>
<dbReference type="AlphaFoldDB" id="A0A1H1R1Y0"/>